<keyword evidence="5" id="KW-1185">Reference proteome</keyword>
<dbReference type="Pfam" id="PF00106">
    <property type="entry name" value="adh_short"/>
    <property type="match status" value="1"/>
</dbReference>
<dbReference type="Pfam" id="PF13561">
    <property type="entry name" value="adh_short_C2"/>
    <property type="match status" value="1"/>
</dbReference>
<accession>A0AAV5A4M4</accession>
<dbReference type="InterPro" id="IPR036291">
    <property type="entry name" value="NAD(P)-bd_dom_sf"/>
</dbReference>
<gene>
    <name evidence="4" type="ORF">Clacol_003765</name>
</gene>
<dbReference type="PANTHER" id="PTHR43618:SF17">
    <property type="entry name" value="RHAMNOLIPIDS BIOSYNTHESIS 3-OXOACYL-[ACYL-CARRIER-PROTEIN] REDUCTASE"/>
    <property type="match status" value="1"/>
</dbReference>
<comment type="similarity">
    <text evidence="1">Belongs to the short-chain dehydrogenases/reductases (SDR) family.</text>
</comment>
<dbReference type="AlphaFoldDB" id="A0AAV5A4M4"/>
<organism evidence="4 5">
    <name type="scientific">Clathrus columnatus</name>
    <dbReference type="NCBI Taxonomy" id="1419009"/>
    <lineage>
        <taxon>Eukaryota</taxon>
        <taxon>Fungi</taxon>
        <taxon>Dikarya</taxon>
        <taxon>Basidiomycota</taxon>
        <taxon>Agaricomycotina</taxon>
        <taxon>Agaricomycetes</taxon>
        <taxon>Phallomycetidae</taxon>
        <taxon>Phallales</taxon>
        <taxon>Clathraceae</taxon>
        <taxon>Clathrus</taxon>
    </lineage>
</organism>
<name>A0AAV5A4M4_9AGAM</name>
<keyword evidence="3" id="KW-0560">Oxidoreductase</keyword>
<dbReference type="InterPro" id="IPR002347">
    <property type="entry name" value="SDR_fam"/>
</dbReference>
<dbReference type="EMBL" id="BPWL01000004">
    <property type="protein sequence ID" value="GJJ09542.1"/>
    <property type="molecule type" value="Genomic_DNA"/>
</dbReference>
<dbReference type="GO" id="GO:0016491">
    <property type="term" value="F:oxidoreductase activity"/>
    <property type="evidence" value="ECO:0007669"/>
    <property type="project" value="UniProtKB-KW"/>
</dbReference>
<keyword evidence="2" id="KW-0521">NADP</keyword>
<dbReference type="Proteomes" id="UP001050691">
    <property type="component" value="Unassembled WGS sequence"/>
</dbReference>
<evidence type="ECO:0000313" key="4">
    <source>
        <dbReference type="EMBL" id="GJJ09542.1"/>
    </source>
</evidence>
<reference evidence="4" key="1">
    <citation type="submission" date="2021-10" db="EMBL/GenBank/DDBJ databases">
        <title>De novo Genome Assembly of Clathrus columnatus (Basidiomycota, Fungi) Using Illumina and Nanopore Sequence Data.</title>
        <authorList>
            <person name="Ogiso-Tanaka E."/>
            <person name="Itagaki H."/>
            <person name="Hosoya T."/>
            <person name="Hosaka K."/>
        </authorList>
    </citation>
    <scope>NUCLEOTIDE SEQUENCE</scope>
    <source>
        <strain evidence="4">MO-923</strain>
    </source>
</reference>
<comment type="caution">
    <text evidence="4">The sequence shown here is derived from an EMBL/GenBank/DDBJ whole genome shotgun (WGS) entry which is preliminary data.</text>
</comment>
<dbReference type="InterPro" id="IPR052178">
    <property type="entry name" value="Sec_Metab_Biosynth_SDR"/>
</dbReference>
<dbReference type="SUPFAM" id="SSF51735">
    <property type="entry name" value="NAD(P)-binding Rossmann-fold domains"/>
    <property type="match status" value="1"/>
</dbReference>
<evidence type="ECO:0000256" key="1">
    <source>
        <dbReference type="ARBA" id="ARBA00006484"/>
    </source>
</evidence>
<evidence type="ECO:0008006" key="6">
    <source>
        <dbReference type="Google" id="ProtNLM"/>
    </source>
</evidence>
<evidence type="ECO:0000313" key="5">
    <source>
        <dbReference type="Proteomes" id="UP001050691"/>
    </source>
</evidence>
<dbReference type="PRINTS" id="PR00081">
    <property type="entry name" value="GDHRDH"/>
</dbReference>
<sequence>MLNTKVVLVTGGSRGIGKMVYITSRTQKECYAAAEEISKLGSGQCIGLPANLQEYDEALHRKALHVLVNNAGATWGEDLESYPDTAFTKLLTLNVQRIFTLTQLCLPLLREAAVQGGKEGNVFKDPARIINPTVMAYTLKTAGEAIKASNPLQRIGCPEDVAGVTLFLASKAGSYINGATIAVDGGSLVTMHPRLEVKL</sequence>
<evidence type="ECO:0000256" key="2">
    <source>
        <dbReference type="ARBA" id="ARBA00022857"/>
    </source>
</evidence>
<proteinExistence type="inferred from homology"/>
<evidence type="ECO:0000256" key="3">
    <source>
        <dbReference type="ARBA" id="ARBA00023002"/>
    </source>
</evidence>
<dbReference type="Gene3D" id="3.40.50.720">
    <property type="entry name" value="NAD(P)-binding Rossmann-like Domain"/>
    <property type="match status" value="2"/>
</dbReference>
<dbReference type="PANTHER" id="PTHR43618">
    <property type="entry name" value="7-ALPHA-HYDROXYSTEROID DEHYDROGENASE"/>
    <property type="match status" value="1"/>
</dbReference>
<protein>
    <recommendedName>
        <fullName evidence="6">NAD(P)-binding protein</fullName>
    </recommendedName>
</protein>